<evidence type="ECO:0000256" key="2">
    <source>
        <dbReference type="ARBA" id="ARBA00022670"/>
    </source>
</evidence>
<dbReference type="Gene3D" id="3.30.70.1490">
    <property type="entry name" value="Cysteine protease Prp"/>
    <property type="match status" value="1"/>
</dbReference>
<dbReference type="SUPFAM" id="SSF118010">
    <property type="entry name" value="TM1457-like"/>
    <property type="match status" value="1"/>
</dbReference>
<reference evidence="7 8" key="1">
    <citation type="submission" date="2024-03" db="EMBL/GenBank/DDBJ databases">
        <title>Human intestinal bacterial collection.</title>
        <authorList>
            <person name="Pauvert C."/>
            <person name="Hitch T.C.A."/>
            <person name="Clavel T."/>
        </authorList>
    </citation>
    <scope>NUCLEOTIDE SEQUENCE [LARGE SCALE GENOMIC DNA]</scope>
    <source>
        <strain evidence="7 8">CLA-AA-H255</strain>
    </source>
</reference>
<evidence type="ECO:0000256" key="3">
    <source>
        <dbReference type="ARBA" id="ARBA00022801"/>
    </source>
</evidence>
<dbReference type="GO" id="GO:0008233">
    <property type="term" value="F:peptidase activity"/>
    <property type="evidence" value="ECO:0007669"/>
    <property type="project" value="UniProtKB-KW"/>
</dbReference>
<dbReference type="PANTHER" id="PTHR39178:SF1">
    <property type="entry name" value="RIBOSOMAL-PROCESSING CYSTEINE PROTEASE PRP"/>
    <property type="match status" value="1"/>
</dbReference>
<dbReference type="InterPro" id="IPR036764">
    <property type="entry name" value="Peptidase_Prp_sf"/>
</dbReference>
<keyword evidence="8" id="KW-1185">Reference proteome</keyword>
<dbReference type="GO" id="GO:0006508">
    <property type="term" value="P:proteolysis"/>
    <property type="evidence" value="ECO:0007669"/>
    <property type="project" value="UniProtKB-KW"/>
</dbReference>
<keyword evidence="4" id="KW-0788">Thiol protease</keyword>
<evidence type="ECO:0000313" key="7">
    <source>
        <dbReference type="EMBL" id="MEQ2378598.1"/>
    </source>
</evidence>
<gene>
    <name evidence="7" type="ORF">WMO14_01680</name>
</gene>
<name>A0ABV1BS58_9FIRM</name>
<accession>A0ABV1BS58</accession>
<keyword evidence="1" id="KW-0690">Ribosome biogenesis</keyword>
<keyword evidence="3" id="KW-0378">Hydrolase</keyword>
<dbReference type="Pfam" id="PF04327">
    <property type="entry name" value="Peptidase_Prp"/>
    <property type="match status" value="1"/>
</dbReference>
<evidence type="ECO:0000256" key="6">
    <source>
        <dbReference type="ARBA" id="ARBA00044538"/>
    </source>
</evidence>
<dbReference type="CDD" id="cd16332">
    <property type="entry name" value="Prp-like"/>
    <property type="match status" value="1"/>
</dbReference>
<protein>
    <recommendedName>
        <fullName evidence="6">Ribosomal processing cysteine protease Prp</fullName>
    </recommendedName>
</protein>
<dbReference type="InterPro" id="IPR007422">
    <property type="entry name" value="Peptidase_Prp"/>
</dbReference>
<evidence type="ECO:0000256" key="5">
    <source>
        <dbReference type="ARBA" id="ARBA00044503"/>
    </source>
</evidence>
<evidence type="ECO:0000256" key="4">
    <source>
        <dbReference type="ARBA" id="ARBA00022807"/>
    </source>
</evidence>
<comment type="caution">
    <text evidence="7">The sequence shown here is derived from an EMBL/GenBank/DDBJ whole genome shotgun (WGS) entry which is preliminary data.</text>
</comment>
<keyword evidence="2 7" id="KW-0645">Protease</keyword>
<evidence type="ECO:0000256" key="1">
    <source>
        <dbReference type="ARBA" id="ARBA00022517"/>
    </source>
</evidence>
<organism evidence="7 8">
    <name type="scientific">[Lactobacillus] rogosae</name>
    <dbReference type="NCBI Taxonomy" id="706562"/>
    <lineage>
        <taxon>Bacteria</taxon>
        <taxon>Bacillati</taxon>
        <taxon>Bacillota</taxon>
        <taxon>Clostridia</taxon>
        <taxon>Lachnospirales</taxon>
        <taxon>Lachnospiraceae</taxon>
        <taxon>Lachnospira</taxon>
    </lineage>
</organism>
<dbReference type="EMBL" id="JBBMER010000001">
    <property type="protein sequence ID" value="MEQ2378598.1"/>
    <property type="molecule type" value="Genomic_DNA"/>
</dbReference>
<proteinExistence type="inferred from homology"/>
<dbReference type="PANTHER" id="PTHR39178">
    <property type="entry name" value="HYPOTHETICAL RIBOSOME-ASSOCIATED PROTEIN"/>
    <property type="match status" value="1"/>
</dbReference>
<dbReference type="RefSeq" id="WP_022501760.1">
    <property type="nucleotide sequence ID" value="NZ_DAWCMB010000288.1"/>
</dbReference>
<dbReference type="Proteomes" id="UP001442364">
    <property type="component" value="Unassembled WGS sequence"/>
</dbReference>
<comment type="similarity">
    <text evidence="5">Belongs to the Prp family.</text>
</comment>
<sequence length="109" mass="11798">MTHITIYKSSATNRTVGFKSAGHAGYAEEGSDIICSAISVLTINTINSIEQFTDAVYDMSVDDEEASIDYIVTSNISDTTQVLLDALELGLRTMAADNPDYLLITVKEV</sequence>
<evidence type="ECO:0000313" key="8">
    <source>
        <dbReference type="Proteomes" id="UP001442364"/>
    </source>
</evidence>